<organism evidence="1 2">
    <name type="scientific">Morchella conica CCBAS932</name>
    <dbReference type="NCBI Taxonomy" id="1392247"/>
    <lineage>
        <taxon>Eukaryota</taxon>
        <taxon>Fungi</taxon>
        <taxon>Dikarya</taxon>
        <taxon>Ascomycota</taxon>
        <taxon>Pezizomycotina</taxon>
        <taxon>Pezizomycetes</taxon>
        <taxon>Pezizales</taxon>
        <taxon>Morchellaceae</taxon>
        <taxon>Morchella</taxon>
    </lineage>
</organism>
<gene>
    <name evidence="1" type="ORF">P167DRAFT_122059</name>
</gene>
<proteinExistence type="predicted"/>
<evidence type="ECO:0000313" key="1">
    <source>
        <dbReference type="EMBL" id="RPB17227.1"/>
    </source>
</evidence>
<dbReference type="Proteomes" id="UP000277580">
    <property type="component" value="Unassembled WGS sequence"/>
</dbReference>
<accession>A0A3N4L2Z6</accession>
<dbReference type="EMBL" id="ML119106">
    <property type="protein sequence ID" value="RPB17227.1"/>
    <property type="molecule type" value="Genomic_DNA"/>
</dbReference>
<dbReference type="AlphaFoldDB" id="A0A3N4L2Z6"/>
<dbReference type="InParanoid" id="A0A3N4L2Z6"/>
<sequence length="103" mass="11098">MRGQHLLLTAVAAFRMALPVSHLQELQLSSDFEAADVRVGSLIYTYPALSILSACSACHIAPLLFVVDLKSYSCLVIAGSLPDVSIEVYLQLSFVYGVVALLL</sequence>
<protein>
    <submittedName>
        <fullName evidence="1">Uncharacterized protein</fullName>
    </submittedName>
</protein>
<keyword evidence="2" id="KW-1185">Reference proteome</keyword>
<evidence type="ECO:0000313" key="2">
    <source>
        <dbReference type="Proteomes" id="UP000277580"/>
    </source>
</evidence>
<reference evidence="1 2" key="1">
    <citation type="journal article" date="2018" name="Nat. Ecol. Evol.">
        <title>Pezizomycetes genomes reveal the molecular basis of ectomycorrhizal truffle lifestyle.</title>
        <authorList>
            <person name="Murat C."/>
            <person name="Payen T."/>
            <person name="Noel B."/>
            <person name="Kuo A."/>
            <person name="Morin E."/>
            <person name="Chen J."/>
            <person name="Kohler A."/>
            <person name="Krizsan K."/>
            <person name="Balestrini R."/>
            <person name="Da Silva C."/>
            <person name="Montanini B."/>
            <person name="Hainaut M."/>
            <person name="Levati E."/>
            <person name="Barry K.W."/>
            <person name="Belfiori B."/>
            <person name="Cichocki N."/>
            <person name="Clum A."/>
            <person name="Dockter R.B."/>
            <person name="Fauchery L."/>
            <person name="Guy J."/>
            <person name="Iotti M."/>
            <person name="Le Tacon F."/>
            <person name="Lindquist E.A."/>
            <person name="Lipzen A."/>
            <person name="Malagnac F."/>
            <person name="Mello A."/>
            <person name="Molinier V."/>
            <person name="Miyauchi S."/>
            <person name="Poulain J."/>
            <person name="Riccioni C."/>
            <person name="Rubini A."/>
            <person name="Sitrit Y."/>
            <person name="Splivallo R."/>
            <person name="Traeger S."/>
            <person name="Wang M."/>
            <person name="Zifcakova L."/>
            <person name="Wipf D."/>
            <person name="Zambonelli A."/>
            <person name="Paolocci F."/>
            <person name="Nowrousian M."/>
            <person name="Ottonello S."/>
            <person name="Baldrian P."/>
            <person name="Spatafora J.W."/>
            <person name="Henrissat B."/>
            <person name="Nagy L.G."/>
            <person name="Aury J.M."/>
            <person name="Wincker P."/>
            <person name="Grigoriev I.V."/>
            <person name="Bonfante P."/>
            <person name="Martin F.M."/>
        </authorList>
    </citation>
    <scope>NUCLEOTIDE SEQUENCE [LARGE SCALE GENOMIC DNA]</scope>
    <source>
        <strain evidence="1 2">CCBAS932</strain>
    </source>
</reference>
<name>A0A3N4L2Z6_9PEZI</name>